<organism evidence="3 4">
    <name type="scientific">Bdellovibrio svalbardensis</name>
    <dbReference type="NCBI Taxonomy" id="2972972"/>
    <lineage>
        <taxon>Bacteria</taxon>
        <taxon>Pseudomonadati</taxon>
        <taxon>Bdellovibrionota</taxon>
        <taxon>Bdellovibrionia</taxon>
        <taxon>Bdellovibrionales</taxon>
        <taxon>Pseudobdellovibrionaceae</taxon>
        <taxon>Bdellovibrio</taxon>
    </lineage>
</organism>
<evidence type="ECO:0000313" key="4">
    <source>
        <dbReference type="Proteomes" id="UP001152321"/>
    </source>
</evidence>
<dbReference type="RefSeq" id="WP_277577540.1">
    <property type="nucleotide sequence ID" value="NZ_JANRMI010000002.1"/>
</dbReference>
<proteinExistence type="predicted"/>
<comment type="caution">
    <text evidence="3">The sequence shown here is derived from an EMBL/GenBank/DDBJ whole genome shotgun (WGS) entry which is preliminary data.</text>
</comment>
<dbReference type="Pfam" id="PF07238">
    <property type="entry name" value="PilZ"/>
    <property type="match status" value="1"/>
</dbReference>
<dbReference type="Gene3D" id="2.40.10.220">
    <property type="entry name" value="predicted glycosyltransferase like domains"/>
    <property type="match status" value="1"/>
</dbReference>
<dbReference type="InterPro" id="IPR009875">
    <property type="entry name" value="PilZ_domain"/>
</dbReference>
<evidence type="ECO:0000313" key="3">
    <source>
        <dbReference type="EMBL" id="MDG0816062.1"/>
    </source>
</evidence>
<keyword evidence="1" id="KW-0472">Membrane</keyword>
<feature type="transmembrane region" description="Helical" evidence="1">
    <location>
        <begin position="38"/>
        <end position="57"/>
    </location>
</feature>
<accession>A0ABT6DHW3</accession>
<evidence type="ECO:0000256" key="1">
    <source>
        <dbReference type="SAM" id="Phobius"/>
    </source>
</evidence>
<gene>
    <name evidence="3" type="ORF">NWE73_06790</name>
</gene>
<feature type="transmembrane region" description="Helical" evidence="1">
    <location>
        <begin position="96"/>
        <end position="115"/>
    </location>
</feature>
<dbReference type="Proteomes" id="UP001152321">
    <property type="component" value="Unassembled WGS sequence"/>
</dbReference>
<dbReference type="EMBL" id="JANRMI010000002">
    <property type="protein sequence ID" value="MDG0816062.1"/>
    <property type="molecule type" value="Genomic_DNA"/>
</dbReference>
<feature type="domain" description="PilZ" evidence="2">
    <location>
        <begin position="138"/>
        <end position="221"/>
    </location>
</feature>
<reference evidence="3" key="1">
    <citation type="submission" date="2022-08" db="EMBL/GenBank/DDBJ databases">
        <title>Novel Bdellovibrio Species Isolated from Svalbard: Designation Bdellovibrio svalbardensis.</title>
        <authorList>
            <person name="Mitchell R.J."/>
            <person name="Choi S.Y."/>
        </authorList>
    </citation>
    <scope>NUCLEOTIDE SEQUENCE</scope>
    <source>
        <strain evidence="3">PAP01</strain>
    </source>
</reference>
<keyword evidence="4" id="KW-1185">Reference proteome</keyword>
<keyword evidence="1" id="KW-1133">Transmembrane helix</keyword>
<evidence type="ECO:0000259" key="2">
    <source>
        <dbReference type="Pfam" id="PF07238"/>
    </source>
</evidence>
<sequence length="229" mass="25279">METKSLGLERPLVVQLAAAVLIATPVMDILSGHRSGSYLFDALSWLLIFGAGASLMVRHKSSWLLGIVLCVLFVIYNLFTIIQSMQPGGNPVAQTARLLDCLLVAFIIGSVFYFFRYPYLDRRQHWFAPTGSRFAAQTPVVLNGAFQTNSLDLSYTGARIALPQGNAGVGGFKKGDRVSLLLSEINDLLFQAKVLEVQESYIRVHFEGASAQEQELIRQWLSSQNLPKA</sequence>
<protein>
    <submittedName>
        <fullName evidence="3">PilZ domain-containing protein</fullName>
    </submittedName>
</protein>
<name>A0ABT6DHW3_9BACT</name>
<keyword evidence="1" id="KW-0812">Transmembrane</keyword>
<feature type="transmembrane region" description="Helical" evidence="1">
    <location>
        <begin position="64"/>
        <end position="84"/>
    </location>
</feature>
<feature type="transmembrane region" description="Helical" evidence="1">
    <location>
        <begin position="12"/>
        <end position="32"/>
    </location>
</feature>